<gene>
    <name evidence="2" type="ORF">WH47_12827</name>
</gene>
<evidence type="ECO:0000313" key="2">
    <source>
        <dbReference type="EMBL" id="KOC66028.1"/>
    </source>
</evidence>
<dbReference type="AlphaFoldDB" id="A0A0L7R5A4"/>
<sequence length="127" mass="15062">LIVVCEFLSVLYHSFNVIGSKPILIIGDNNFFTISSPFVFSRYLKNTVSIDLEGNFNLWYSSRCWWNTSEVEFTKNMVIFCHWTFTFIYLNGYSMLVVRRCGKDLRLFCWNYSVPVNKTKCMIYLNK</sequence>
<dbReference type="STRING" id="597456.A0A0L7R5A4"/>
<organism evidence="2 3">
    <name type="scientific">Habropoda laboriosa</name>
    <dbReference type="NCBI Taxonomy" id="597456"/>
    <lineage>
        <taxon>Eukaryota</taxon>
        <taxon>Metazoa</taxon>
        <taxon>Ecdysozoa</taxon>
        <taxon>Arthropoda</taxon>
        <taxon>Hexapoda</taxon>
        <taxon>Insecta</taxon>
        <taxon>Pterygota</taxon>
        <taxon>Neoptera</taxon>
        <taxon>Endopterygota</taxon>
        <taxon>Hymenoptera</taxon>
        <taxon>Apocrita</taxon>
        <taxon>Aculeata</taxon>
        <taxon>Apoidea</taxon>
        <taxon>Anthophila</taxon>
        <taxon>Apidae</taxon>
        <taxon>Habropoda</taxon>
    </lineage>
</organism>
<keyword evidence="1" id="KW-0472">Membrane</keyword>
<evidence type="ECO:0000256" key="1">
    <source>
        <dbReference type="SAM" id="Phobius"/>
    </source>
</evidence>
<dbReference type="InterPro" id="IPR019651">
    <property type="entry name" value="Glutamate_DH_NAD-spec"/>
</dbReference>
<dbReference type="Proteomes" id="UP000053825">
    <property type="component" value="Unassembled WGS sequence"/>
</dbReference>
<keyword evidence="3" id="KW-1185">Reference proteome</keyword>
<dbReference type="Pfam" id="PF10712">
    <property type="entry name" value="NAD-GH"/>
    <property type="match status" value="1"/>
</dbReference>
<proteinExistence type="predicted"/>
<accession>A0A0L7R5A4</accession>
<protein>
    <submittedName>
        <fullName evidence="2">NAD-specific glutamate dehydrogenase</fullName>
    </submittedName>
</protein>
<dbReference type="EMBL" id="KQ414654">
    <property type="protein sequence ID" value="KOC66028.1"/>
    <property type="molecule type" value="Genomic_DNA"/>
</dbReference>
<evidence type="ECO:0000313" key="3">
    <source>
        <dbReference type="Proteomes" id="UP000053825"/>
    </source>
</evidence>
<name>A0A0L7R5A4_9HYME</name>
<keyword evidence="1" id="KW-0812">Transmembrane</keyword>
<feature type="non-terminal residue" evidence="2">
    <location>
        <position position="1"/>
    </location>
</feature>
<keyword evidence="1" id="KW-1133">Transmembrane helix</keyword>
<feature type="transmembrane region" description="Helical" evidence="1">
    <location>
        <begin position="77"/>
        <end position="98"/>
    </location>
</feature>
<reference evidence="2 3" key="1">
    <citation type="submission" date="2015-07" db="EMBL/GenBank/DDBJ databases">
        <title>The genome of Habropoda laboriosa.</title>
        <authorList>
            <person name="Pan H."/>
            <person name="Kapheim K."/>
        </authorList>
    </citation>
    <scope>NUCLEOTIDE SEQUENCE [LARGE SCALE GENOMIC DNA]</scope>
    <source>
        <strain evidence="2">0110345459</strain>
    </source>
</reference>